<name>A0A0C5J0U6_9PROT</name>
<dbReference type="AlphaFoldDB" id="A0A0C5J0U6"/>
<evidence type="ECO:0000256" key="9">
    <source>
        <dbReference type="ARBA" id="ARBA00023136"/>
    </source>
</evidence>
<evidence type="ECO:0000259" key="12">
    <source>
        <dbReference type="PROSITE" id="PS52015"/>
    </source>
</evidence>
<dbReference type="PANTHER" id="PTHR33446">
    <property type="entry name" value="PROTEIN TONB-RELATED"/>
    <property type="match status" value="1"/>
</dbReference>
<keyword evidence="8" id="KW-1133">Transmembrane helix</keyword>
<feature type="signal peptide" evidence="11">
    <location>
        <begin position="1"/>
        <end position="18"/>
    </location>
</feature>
<evidence type="ECO:0000256" key="8">
    <source>
        <dbReference type="ARBA" id="ARBA00022989"/>
    </source>
</evidence>
<evidence type="ECO:0000256" key="5">
    <source>
        <dbReference type="ARBA" id="ARBA00022519"/>
    </source>
</evidence>
<keyword evidence="3" id="KW-0813">Transport</keyword>
<keyword evidence="11" id="KW-0732">Signal</keyword>
<dbReference type="NCBIfam" id="TIGR01352">
    <property type="entry name" value="tonB_Cterm"/>
    <property type="match status" value="1"/>
</dbReference>
<proteinExistence type="inferred from homology"/>
<protein>
    <recommendedName>
        <fullName evidence="12">TonB C-terminal domain-containing protein</fullName>
    </recommendedName>
</protein>
<dbReference type="SUPFAM" id="SSF74653">
    <property type="entry name" value="TolA/TonB C-terminal domain"/>
    <property type="match status" value="1"/>
</dbReference>
<keyword evidence="14" id="KW-1185">Reference proteome</keyword>
<keyword evidence="6" id="KW-0812">Transmembrane</keyword>
<reference evidence="13 14" key="1">
    <citation type="journal article" date="2015" name="Genome Announc.">
        <title>Complete Genome Sequence of a Novel Bacterium within the Family Rhodocyclaceae That Degrades Polycyclic Aromatic Hydrocarbons.</title>
        <authorList>
            <person name="Singleton D.R."/>
            <person name="Dickey A.N."/>
            <person name="Scholl E.H."/>
            <person name="Wright F.A."/>
            <person name="Aitken M.D."/>
        </authorList>
    </citation>
    <scope>NUCLEOTIDE SEQUENCE [LARGE SCALE GENOMIC DNA]</scope>
    <source>
        <strain evidence="14">PG1-Ca6</strain>
    </source>
</reference>
<dbReference type="PROSITE" id="PS52015">
    <property type="entry name" value="TONB_CTD"/>
    <property type="match status" value="1"/>
</dbReference>
<evidence type="ECO:0000256" key="10">
    <source>
        <dbReference type="SAM" id="MobiDB-lite"/>
    </source>
</evidence>
<evidence type="ECO:0000256" key="7">
    <source>
        <dbReference type="ARBA" id="ARBA00022927"/>
    </source>
</evidence>
<accession>A0A0C5J0U6</accession>
<dbReference type="HOGENOM" id="CLU_1634521_0_0_4"/>
<keyword evidence="4" id="KW-1003">Cell membrane</keyword>
<dbReference type="GO" id="GO:0098797">
    <property type="term" value="C:plasma membrane protein complex"/>
    <property type="evidence" value="ECO:0007669"/>
    <property type="project" value="TreeGrafter"/>
</dbReference>
<feature type="region of interest" description="Disordered" evidence="10">
    <location>
        <begin position="55"/>
        <end position="77"/>
    </location>
</feature>
<gene>
    <name evidence="13" type="ORF">PG1C_10090</name>
</gene>
<evidence type="ECO:0000256" key="11">
    <source>
        <dbReference type="SAM" id="SignalP"/>
    </source>
</evidence>
<feature type="compositionally biased region" description="Low complexity" evidence="10">
    <location>
        <begin position="57"/>
        <end position="68"/>
    </location>
</feature>
<dbReference type="GO" id="GO:0055085">
    <property type="term" value="P:transmembrane transport"/>
    <property type="evidence" value="ECO:0007669"/>
    <property type="project" value="InterPro"/>
</dbReference>
<dbReference type="PANTHER" id="PTHR33446:SF2">
    <property type="entry name" value="PROTEIN TONB"/>
    <property type="match status" value="1"/>
</dbReference>
<keyword evidence="5" id="KW-0997">Cell inner membrane</keyword>
<evidence type="ECO:0000256" key="3">
    <source>
        <dbReference type="ARBA" id="ARBA00022448"/>
    </source>
</evidence>
<dbReference type="InterPro" id="IPR006260">
    <property type="entry name" value="TonB/TolA_C"/>
</dbReference>
<dbReference type="Pfam" id="PF03544">
    <property type="entry name" value="TonB_C"/>
    <property type="match status" value="1"/>
</dbReference>
<evidence type="ECO:0000256" key="1">
    <source>
        <dbReference type="ARBA" id="ARBA00004383"/>
    </source>
</evidence>
<dbReference type="GO" id="GO:0031992">
    <property type="term" value="F:energy transducer activity"/>
    <property type="evidence" value="ECO:0007669"/>
    <property type="project" value="TreeGrafter"/>
</dbReference>
<dbReference type="KEGG" id="rbu:PG1C_10090"/>
<feature type="chain" id="PRO_5002178550" description="TonB C-terminal domain-containing protein" evidence="11">
    <location>
        <begin position="19"/>
        <end position="163"/>
    </location>
</feature>
<dbReference type="InterPro" id="IPR037682">
    <property type="entry name" value="TonB_C"/>
</dbReference>
<dbReference type="Proteomes" id="UP000061603">
    <property type="component" value="Chromosome"/>
</dbReference>
<evidence type="ECO:0000313" key="13">
    <source>
        <dbReference type="EMBL" id="AJP48692.1"/>
    </source>
</evidence>
<sequence length="163" mass="16997">MAAMRLLFACLLSLGAHLALLFAPAWLSATPAPLRTPIQATLLNEPVAPATMADAVTSTNTSSGPTSPRASAPKNLPGASLRRAQAMLSKHLFYPPPAVSQGLEGEVVLLLTLDTAGRIRALEIAKSSGHALLDQAALDAARHIGALPGNPRQTLLPVTFRLQ</sequence>
<keyword evidence="7" id="KW-0653">Protein transport</keyword>
<dbReference type="InterPro" id="IPR051045">
    <property type="entry name" value="TonB-dependent_transducer"/>
</dbReference>
<dbReference type="STRING" id="1565605.PG1C_10090"/>
<comment type="similarity">
    <text evidence="2">Belongs to the TonB family.</text>
</comment>
<dbReference type="EMBL" id="CP010554">
    <property type="protein sequence ID" value="AJP48692.1"/>
    <property type="molecule type" value="Genomic_DNA"/>
</dbReference>
<dbReference type="Gene3D" id="3.30.1150.10">
    <property type="match status" value="1"/>
</dbReference>
<feature type="domain" description="TonB C-terminal" evidence="12">
    <location>
        <begin position="79"/>
        <end position="163"/>
    </location>
</feature>
<dbReference type="GO" id="GO:0015031">
    <property type="term" value="P:protein transport"/>
    <property type="evidence" value="ECO:0007669"/>
    <property type="project" value="UniProtKB-KW"/>
</dbReference>
<evidence type="ECO:0000313" key="14">
    <source>
        <dbReference type="Proteomes" id="UP000061603"/>
    </source>
</evidence>
<comment type="subcellular location">
    <subcellularLocation>
        <location evidence="1">Cell inner membrane</location>
        <topology evidence="1">Single-pass membrane protein</topology>
        <orientation evidence="1">Periplasmic side</orientation>
    </subcellularLocation>
</comment>
<evidence type="ECO:0000256" key="4">
    <source>
        <dbReference type="ARBA" id="ARBA00022475"/>
    </source>
</evidence>
<evidence type="ECO:0000256" key="6">
    <source>
        <dbReference type="ARBA" id="ARBA00022692"/>
    </source>
</evidence>
<keyword evidence="9" id="KW-0472">Membrane</keyword>
<organism evidence="13 14">
    <name type="scientific">Rugosibacter aromaticivorans</name>
    <dbReference type="NCBI Taxonomy" id="1565605"/>
    <lineage>
        <taxon>Bacteria</taxon>
        <taxon>Pseudomonadati</taxon>
        <taxon>Pseudomonadota</taxon>
        <taxon>Betaproteobacteria</taxon>
        <taxon>Nitrosomonadales</taxon>
        <taxon>Sterolibacteriaceae</taxon>
        <taxon>Rugosibacter</taxon>
    </lineage>
</organism>
<evidence type="ECO:0000256" key="2">
    <source>
        <dbReference type="ARBA" id="ARBA00006555"/>
    </source>
</evidence>